<dbReference type="SUPFAM" id="SSF52980">
    <property type="entry name" value="Restriction endonuclease-like"/>
    <property type="match status" value="1"/>
</dbReference>
<protein>
    <recommendedName>
        <fullName evidence="1">Restriction endonuclease type IV Mrr domain-containing protein</fullName>
    </recommendedName>
</protein>
<organism evidence="2 3">
    <name type="scientific">Paenibacillus algicola</name>
    <dbReference type="NCBI Taxonomy" id="2565926"/>
    <lineage>
        <taxon>Bacteria</taxon>
        <taxon>Bacillati</taxon>
        <taxon>Bacillota</taxon>
        <taxon>Bacilli</taxon>
        <taxon>Bacillales</taxon>
        <taxon>Paenibacillaceae</taxon>
        <taxon>Paenibacillus</taxon>
    </lineage>
</organism>
<dbReference type="EMBL" id="CP040396">
    <property type="protein sequence ID" value="QCT01393.1"/>
    <property type="molecule type" value="Genomic_DNA"/>
</dbReference>
<dbReference type="GO" id="GO:0009307">
    <property type="term" value="P:DNA restriction-modification system"/>
    <property type="evidence" value="ECO:0007669"/>
    <property type="project" value="InterPro"/>
</dbReference>
<dbReference type="InterPro" id="IPR007560">
    <property type="entry name" value="Restrct_endonuc_IV_Mrr"/>
</dbReference>
<evidence type="ECO:0000259" key="1">
    <source>
        <dbReference type="Pfam" id="PF04471"/>
    </source>
</evidence>
<dbReference type="KEGG" id="palo:E6C60_0671"/>
<dbReference type="AlphaFoldDB" id="A0A4P8XGW6"/>
<dbReference type="InterPro" id="IPR011335">
    <property type="entry name" value="Restrct_endonuc-II-like"/>
</dbReference>
<proteinExistence type="predicted"/>
<keyword evidence="3" id="KW-1185">Reference proteome</keyword>
<reference evidence="2 3" key="1">
    <citation type="submission" date="2019-05" db="EMBL/GenBank/DDBJ databases">
        <authorList>
            <person name="Chen C."/>
        </authorList>
    </citation>
    <scope>NUCLEOTIDE SEQUENCE [LARGE SCALE GENOMIC DNA]</scope>
    <source>
        <strain evidence="2 3">HB172198</strain>
    </source>
</reference>
<evidence type="ECO:0000313" key="3">
    <source>
        <dbReference type="Proteomes" id="UP000300879"/>
    </source>
</evidence>
<evidence type="ECO:0000313" key="2">
    <source>
        <dbReference type="EMBL" id="QCT01393.1"/>
    </source>
</evidence>
<dbReference type="Proteomes" id="UP000300879">
    <property type="component" value="Chromosome"/>
</dbReference>
<dbReference type="GO" id="GO:0004519">
    <property type="term" value="F:endonuclease activity"/>
    <property type="evidence" value="ECO:0007669"/>
    <property type="project" value="InterPro"/>
</dbReference>
<dbReference type="RefSeq" id="WP_138224531.1">
    <property type="nucleotide sequence ID" value="NZ_CP040396.1"/>
</dbReference>
<gene>
    <name evidence="2" type="ORF">E6C60_0671</name>
</gene>
<dbReference type="GO" id="GO:0003677">
    <property type="term" value="F:DNA binding"/>
    <property type="evidence" value="ECO:0007669"/>
    <property type="project" value="InterPro"/>
</dbReference>
<dbReference type="OrthoDB" id="9813719at2"/>
<sequence>MTYEELIQYISNQSEDDEVIHIETDDSKKLSISDLPENANIQIGDTIEGILHIKLEGTLAWNTAGEICIAMAHNWYRKFWYSPLGIAYYMDLMKRLVEFREQEYGDIESIQFEDDGDWCHLYYSIKIPRELNNLYDIYCHGLSIYEWIESIVIETELEVSQLFTKATEKYSKYKLIEIPELIQRVETEDDANEKGRLLEELICKIFAEIPGFEVRDRIKSETEEIDIVILNRSDQSFWQKESSLILVECKNWSSKCGKNELVVFKEKILNRRGRAKIGFLVSWNGFAGTFLKEDLRTSQNDVLIIPVTGDDIKRAVSDNNIQETLVELWLDAVVL</sequence>
<accession>A0A4P8XGW6</accession>
<feature type="domain" description="Restriction endonuclease type IV Mrr" evidence="1">
    <location>
        <begin position="195"/>
        <end position="287"/>
    </location>
</feature>
<name>A0A4P8XGW6_9BACL</name>
<dbReference type="Pfam" id="PF04471">
    <property type="entry name" value="Mrr_cat"/>
    <property type="match status" value="1"/>
</dbReference>